<comment type="caution">
    <text evidence="1">The sequence shown here is derived from an EMBL/GenBank/DDBJ whole genome shotgun (WGS) entry which is preliminary data.</text>
</comment>
<dbReference type="Proteomes" id="UP001498398">
    <property type="component" value="Unassembled WGS sequence"/>
</dbReference>
<accession>A0ABR1ILM8</accession>
<protein>
    <submittedName>
        <fullName evidence="1">Uncharacterized protein</fullName>
    </submittedName>
</protein>
<gene>
    <name evidence="1" type="ORF">VKT23_019413</name>
</gene>
<dbReference type="EMBL" id="JBANRG010000101">
    <property type="protein sequence ID" value="KAK7435882.1"/>
    <property type="molecule type" value="Genomic_DNA"/>
</dbReference>
<keyword evidence="2" id="KW-1185">Reference proteome</keyword>
<name>A0ABR1ILM8_9AGAR</name>
<evidence type="ECO:0000313" key="2">
    <source>
        <dbReference type="Proteomes" id="UP001498398"/>
    </source>
</evidence>
<dbReference type="Gene3D" id="3.60.130.30">
    <property type="match status" value="1"/>
</dbReference>
<sequence length="317" mass="35762">MVVGRLKGMQIISGIGKHAGFDKAINFKKNQLKEHKLTEMEFPTDFLKFPRCQANVRAHTEANYTTNPNAFSPLSLHGNVVFSGRDHDEEFIVARFNNVINPVAGKLIWKAYLSAQALGVKFPRNTDKSRSEKDSQGAIHVGYWKISRKSMGLTADTVNQTPEAIKALDELNMLIKKYLLPAMRRILEEYFPEDLERRMHAHKQVSEELADEFAARPALDFEGIFTTYALKEGGSTRIHLDRNDAKKSRTFVFCCGDYHGGEFVTPQVQLKVATSDRQLLCANTKQLSHCCAPFTGRRLGLTFFCEHSLMKCTGALD</sequence>
<organism evidence="1 2">
    <name type="scientific">Marasmiellus scandens</name>
    <dbReference type="NCBI Taxonomy" id="2682957"/>
    <lineage>
        <taxon>Eukaryota</taxon>
        <taxon>Fungi</taxon>
        <taxon>Dikarya</taxon>
        <taxon>Basidiomycota</taxon>
        <taxon>Agaricomycotina</taxon>
        <taxon>Agaricomycetes</taxon>
        <taxon>Agaricomycetidae</taxon>
        <taxon>Agaricales</taxon>
        <taxon>Marasmiineae</taxon>
        <taxon>Omphalotaceae</taxon>
        <taxon>Marasmiellus</taxon>
    </lineage>
</organism>
<proteinExistence type="predicted"/>
<reference evidence="1 2" key="1">
    <citation type="submission" date="2024-01" db="EMBL/GenBank/DDBJ databases">
        <title>A draft genome for the cacao thread blight pathogen Marasmiellus scandens.</title>
        <authorList>
            <person name="Baruah I.K."/>
            <person name="Leung J."/>
            <person name="Bukari Y."/>
            <person name="Amoako-Attah I."/>
            <person name="Meinhardt L.W."/>
            <person name="Bailey B.A."/>
            <person name="Cohen S.P."/>
        </authorList>
    </citation>
    <scope>NUCLEOTIDE SEQUENCE [LARGE SCALE GENOMIC DNA]</scope>
    <source>
        <strain evidence="1 2">GH-19</strain>
    </source>
</reference>
<evidence type="ECO:0000313" key="1">
    <source>
        <dbReference type="EMBL" id="KAK7435882.1"/>
    </source>
</evidence>